<dbReference type="InterPro" id="IPR050555">
    <property type="entry name" value="Bact_Solute-Bind_Prot2"/>
</dbReference>
<dbReference type="GO" id="GO:0030288">
    <property type="term" value="C:outer membrane-bounded periplasmic space"/>
    <property type="evidence" value="ECO:0007669"/>
    <property type="project" value="TreeGrafter"/>
</dbReference>
<evidence type="ECO:0000259" key="3">
    <source>
        <dbReference type="Pfam" id="PF13407"/>
    </source>
</evidence>
<evidence type="ECO:0000256" key="2">
    <source>
        <dbReference type="ARBA" id="ARBA00022729"/>
    </source>
</evidence>
<protein>
    <submittedName>
        <fullName evidence="4">Solute-binding protein</fullName>
    </submittedName>
</protein>
<proteinExistence type="predicted"/>
<dbReference type="PANTHER" id="PTHR30036:SF1">
    <property type="entry name" value="D-XYLOSE-BINDING PERIPLASMIC PROTEIN"/>
    <property type="match status" value="1"/>
</dbReference>
<organism evidence="4">
    <name type="scientific">mine drainage metagenome</name>
    <dbReference type="NCBI Taxonomy" id="410659"/>
    <lineage>
        <taxon>unclassified sequences</taxon>
        <taxon>metagenomes</taxon>
        <taxon>ecological metagenomes</taxon>
    </lineage>
</organism>
<accession>T0YYD7</accession>
<sequence>MGLLAAVGLIAAACGSTTTTPAKSPSSVTVPNISVSSFNLNFSTMTQLKGLEAAGKGLVGVILPDTTSSTRYTEFDAPYLAKAFQMAGYPASDYAITNAQGSDATELSMAESDITRGAKVLVVDPLDSTVGAEIQAYAASHGVALISYDRATFAGTNTYYDSFNNFKVGQLIGQGFESCVTAWGVKSPQVWEVDGGENSDPNAISFAQGYNSVIWGTKTTPLTPPMTNSLGYHLVGDQVTLNWDVATAGTNFAQALTAHPSINAVVVANDEMNANVVQDLKNKGVKPFTVPTTGQDATLTGMENILDGYQCGTVYKPIYLEAQDAVAMATILRAGKAIPSSLVNATTVDPANPAITEPASLLTPEWVTPATIESTVIKDKFIPAAALCSAVGQSVCTKYGIS</sequence>
<dbReference type="SUPFAM" id="SSF53822">
    <property type="entry name" value="Periplasmic binding protein-like I"/>
    <property type="match status" value="1"/>
</dbReference>
<dbReference type="Gene3D" id="3.40.50.2300">
    <property type="match status" value="2"/>
</dbReference>
<comment type="caution">
    <text evidence="4">The sequence shown here is derived from an EMBL/GenBank/DDBJ whole genome shotgun (WGS) entry which is preliminary data.</text>
</comment>
<name>T0YYD7_9ZZZZ</name>
<dbReference type="AlphaFoldDB" id="T0YYD7"/>
<dbReference type="InterPro" id="IPR028082">
    <property type="entry name" value="Peripla_BP_I"/>
</dbReference>
<gene>
    <name evidence="4" type="ORF">B1A_17252</name>
</gene>
<reference evidence="4" key="1">
    <citation type="submission" date="2013-08" db="EMBL/GenBank/DDBJ databases">
        <authorList>
            <person name="Mendez C."/>
            <person name="Richter M."/>
            <person name="Ferrer M."/>
            <person name="Sanchez J."/>
        </authorList>
    </citation>
    <scope>NUCLEOTIDE SEQUENCE</scope>
</reference>
<dbReference type="GO" id="GO:0030246">
    <property type="term" value="F:carbohydrate binding"/>
    <property type="evidence" value="ECO:0007669"/>
    <property type="project" value="TreeGrafter"/>
</dbReference>
<dbReference type="PANTHER" id="PTHR30036">
    <property type="entry name" value="D-XYLOSE-BINDING PERIPLASMIC PROTEIN"/>
    <property type="match status" value="1"/>
</dbReference>
<dbReference type="InterPro" id="IPR025997">
    <property type="entry name" value="SBP_2_dom"/>
</dbReference>
<keyword evidence="2" id="KW-0732">Signal</keyword>
<feature type="domain" description="Periplasmic binding protein" evidence="3">
    <location>
        <begin position="62"/>
        <end position="336"/>
    </location>
</feature>
<evidence type="ECO:0000256" key="1">
    <source>
        <dbReference type="ARBA" id="ARBA00004196"/>
    </source>
</evidence>
<evidence type="ECO:0000313" key="4">
    <source>
        <dbReference type="EMBL" id="EQD38053.1"/>
    </source>
</evidence>
<dbReference type="EMBL" id="AUZX01012689">
    <property type="protein sequence ID" value="EQD38053.1"/>
    <property type="molecule type" value="Genomic_DNA"/>
</dbReference>
<dbReference type="Pfam" id="PF13407">
    <property type="entry name" value="Peripla_BP_4"/>
    <property type="match status" value="1"/>
</dbReference>
<comment type="subcellular location">
    <subcellularLocation>
        <location evidence="1">Cell envelope</location>
    </subcellularLocation>
</comment>
<reference evidence="4" key="2">
    <citation type="journal article" date="2014" name="ISME J.">
        <title>Microbial stratification in low pH oxic and suboxic macroscopic growths along an acid mine drainage.</title>
        <authorList>
            <person name="Mendez-Garcia C."/>
            <person name="Mesa V."/>
            <person name="Sprenger R.R."/>
            <person name="Richter M."/>
            <person name="Diez M.S."/>
            <person name="Solano J."/>
            <person name="Bargiela R."/>
            <person name="Golyshina O.V."/>
            <person name="Manteca A."/>
            <person name="Ramos J.L."/>
            <person name="Gallego J.R."/>
            <person name="Llorente I."/>
            <person name="Martins Dos Santos V.A."/>
            <person name="Jensen O.N."/>
            <person name="Pelaez A.I."/>
            <person name="Sanchez J."/>
            <person name="Ferrer M."/>
        </authorList>
    </citation>
    <scope>NUCLEOTIDE SEQUENCE</scope>
</reference>